<feature type="compositionally biased region" description="Basic and acidic residues" evidence="14">
    <location>
        <begin position="22"/>
        <end position="33"/>
    </location>
</feature>
<dbReference type="InterPro" id="IPR059000">
    <property type="entry name" value="ATPase_P-type_domA"/>
</dbReference>
<dbReference type="GO" id="GO:0006874">
    <property type="term" value="P:intracellular calcium ion homeostasis"/>
    <property type="evidence" value="ECO:0007669"/>
    <property type="project" value="TreeGrafter"/>
</dbReference>
<protein>
    <recommendedName>
        <fullName evidence="13">Cation-transporting ATPase</fullName>
        <ecNumber evidence="13">7.2.2.-</ecNumber>
    </recommendedName>
</protein>
<dbReference type="SFLD" id="SFLDG00002">
    <property type="entry name" value="C1.7:_P-type_atpase_like"/>
    <property type="match status" value="1"/>
</dbReference>
<keyword evidence="18" id="KW-1185">Reference proteome</keyword>
<dbReference type="InterPro" id="IPR006544">
    <property type="entry name" value="P-type_TPase_V"/>
</dbReference>
<dbReference type="InterPro" id="IPR023298">
    <property type="entry name" value="ATPase_P-typ_TM_dom_sf"/>
</dbReference>
<dbReference type="NCBIfam" id="TIGR01494">
    <property type="entry name" value="ATPase_P-type"/>
    <property type="match status" value="2"/>
</dbReference>
<dbReference type="Gene3D" id="1.20.1110.10">
    <property type="entry name" value="Calcium-transporting ATPase, transmembrane domain"/>
    <property type="match status" value="1"/>
</dbReference>
<evidence type="ECO:0000256" key="9">
    <source>
        <dbReference type="ARBA" id="ARBA00022967"/>
    </source>
</evidence>
<reference evidence="17" key="1">
    <citation type="submission" date="2022-11" db="UniProtKB">
        <authorList>
            <consortium name="EnsemblMetazoa"/>
        </authorList>
    </citation>
    <scope>IDENTIFICATION</scope>
</reference>
<dbReference type="InterPro" id="IPR036412">
    <property type="entry name" value="HAD-like_sf"/>
</dbReference>
<feature type="transmembrane region" description="Helical" evidence="13">
    <location>
        <begin position="429"/>
        <end position="448"/>
    </location>
</feature>
<dbReference type="OrthoDB" id="48943at2759"/>
<dbReference type="InterPro" id="IPR008250">
    <property type="entry name" value="ATPase_P-typ_transduc_dom_A_sf"/>
</dbReference>
<dbReference type="SFLD" id="SFLDF00027">
    <property type="entry name" value="p-type_atpase"/>
    <property type="match status" value="1"/>
</dbReference>
<sequence>MAGVQLSPADREPAVAGPPERLTGEKTGQDSDKQGVAGMHTPLPERTILNEGCEDEVECYGLKRDTPRTILCYILGVLTAGVFLAAMYWKPNWAAKFMYRQSRLDRADTVLLKDMYKQWFLVKVRISKDKLPKEKRKKKGYQKQGDDFNGNTANETPGMRYIRFQKLKYIWDAEGFNFYKLRGLETGVSCNEIYETFKGFTADEQKSRRDIYGGNEIDIALRPLIVLFFQEALNPFYVFQIYSVCLWIFGYNYVYFSLAIVLMSLISITLTVYSTRKQSVTLRRMVKSTGTTTVWRGDRHFEEIGIKDLVPGDLIELPTRGCMMNCDAVLISGNCIVNESMLTGESVPITKTPLPCPPVGENEQPPMYSPDNQKRHTLFCGTEILQGRSADKQPILAVVVRTGFTTAKGSLVRSILFPKPIDFKLHRDAIRFICILASIAFVGATYVIAIKVSHHAKTHDIILKALDVFTIAVPPALPAALTIGMVYAQRRLKNLKIFCISPQRINLAGMLDVICFDKTGTLTEDHLELLAVSPVKKDSFVMVSDPSKIPFSPFVAAMATCHSLTLIDGELRGDPLDLQMFQSIKWNLNEPKDGERGSFDFFMPTIVSSSEGETKEEVGILKQFPFSSGLQRMSVIAKTASADNYSIFVKGAPETVALMCEPSSVPGDFEEVLKDYTQQGLRVLAIASRELDEKQNYYSAQKLQRHEVESDLQMLGLIIMQNTLKPQTAPVIAKLKKADLRVVMVTGDNKLTAIHMAKKCGMIGPTEAVIEVEATPPVGEQQPTVKWTPVEAHSHHANNSTKKNCRRENGQIPDEVQLTFSGAETAIDINSYHFAMDGKTFAIMVEHFPELMPKIAARGTVFARMSPDQKAQLIEAIQDLDLHVGMCGDGANDCGALKTAHTGISLSEAEASVASPFTSQLQNIECVPLLVKEGRAALVTSFGVFKYMAIYSMIQFTSVIILNSVDGFPSDAMFMYWDIAITTSVALLVARNEAYHAIVKRKPQANLTDPSILFSVFGHILLQILVQVVAYVMLTAQPWFTPLVPKEDSIVNYFNFEATTMFLISSFQYIVVSFLFSKGPPYRKPIYTNILFTIDLIVLLLFTTFLLMVYVPEIYGFFNLKKVPLDFRCMILGLAVAYFLAAFLLENYIAESGWVKRLITCRRCRNITLHKHDQVEQELLADPSWPPLSSRLPARTNGKCMDEASVSPKFAGKTADEGNVETPV</sequence>
<feature type="transmembrane region" description="Helical" evidence="13">
    <location>
        <begin position="468"/>
        <end position="488"/>
    </location>
</feature>
<dbReference type="FunFam" id="3.40.50.1000:FF:000045">
    <property type="entry name" value="Cation-transporting ATPase"/>
    <property type="match status" value="1"/>
</dbReference>
<dbReference type="SFLD" id="SFLDS00003">
    <property type="entry name" value="Haloacid_Dehalogenase"/>
    <property type="match status" value="1"/>
</dbReference>
<dbReference type="PRINTS" id="PR00119">
    <property type="entry name" value="CATATPASE"/>
</dbReference>
<feature type="transmembrane region" description="Helical" evidence="13">
    <location>
        <begin position="974"/>
        <end position="990"/>
    </location>
</feature>
<feature type="transmembrane region" description="Helical" evidence="13">
    <location>
        <begin position="944"/>
        <end position="962"/>
    </location>
</feature>
<feature type="domain" description="P-type ATPase A" evidence="15">
    <location>
        <begin position="291"/>
        <end position="415"/>
    </location>
</feature>
<dbReference type="Gene3D" id="2.70.150.10">
    <property type="entry name" value="Calcium-transporting ATPase, cytoplasmic transduction domain A"/>
    <property type="match status" value="1"/>
</dbReference>
<evidence type="ECO:0000256" key="1">
    <source>
        <dbReference type="ARBA" id="ARBA00004141"/>
    </source>
</evidence>
<dbReference type="PANTHER" id="PTHR45630">
    <property type="entry name" value="CATION-TRANSPORTING ATPASE-RELATED"/>
    <property type="match status" value="1"/>
</dbReference>
<comment type="subcellular location">
    <subcellularLocation>
        <location evidence="1 13">Membrane</location>
        <topology evidence="1 13">Multi-pass membrane protein</topology>
    </subcellularLocation>
</comment>
<evidence type="ECO:0000313" key="18">
    <source>
        <dbReference type="Proteomes" id="UP000887568"/>
    </source>
</evidence>
<dbReference type="InterPro" id="IPR047819">
    <property type="entry name" value="P5A-ATPase_N"/>
</dbReference>
<dbReference type="PROSITE" id="PS00154">
    <property type="entry name" value="ATPASE_E1_E2"/>
    <property type="match status" value="1"/>
</dbReference>
<evidence type="ECO:0000256" key="5">
    <source>
        <dbReference type="ARBA" id="ARBA00022723"/>
    </source>
</evidence>
<dbReference type="PANTHER" id="PTHR45630:SF8">
    <property type="entry name" value="CATION-TRANSPORTING ATPASE"/>
    <property type="match status" value="1"/>
</dbReference>
<evidence type="ECO:0000259" key="15">
    <source>
        <dbReference type="Pfam" id="PF00122"/>
    </source>
</evidence>
<name>A0A914BGR7_PATMI</name>
<dbReference type="Pfam" id="PF00122">
    <property type="entry name" value="E1-E2_ATPase"/>
    <property type="match status" value="1"/>
</dbReference>
<dbReference type="InterPro" id="IPR023214">
    <property type="entry name" value="HAD_sf"/>
</dbReference>
<feature type="region of interest" description="Disordered" evidence="14">
    <location>
        <begin position="133"/>
        <end position="152"/>
    </location>
</feature>
<keyword evidence="7 13" id="KW-0067">ATP-binding</keyword>
<dbReference type="Proteomes" id="UP000887568">
    <property type="component" value="Unplaced"/>
</dbReference>
<accession>A0A914BGR7</accession>
<dbReference type="NCBIfam" id="TIGR01657">
    <property type="entry name" value="P-ATPase-V"/>
    <property type="match status" value="1"/>
</dbReference>
<keyword evidence="8 13" id="KW-0460">Magnesium</keyword>
<dbReference type="GO" id="GO:0016887">
    <property type="term" value="F:ATP hydrolysis activity"/>
    <property type="evidence" value="ECO:0007669"/>
    <property type="project" value="InterPro"/>
</dbReference>
<dbReference type="InterPro" id="IPR044492">
    <property type="entry name" value="P_typ_ATPase_HD_dom"/>
</dbReference>
<dbReference type="GO" id="GO:0019829">
    <property type="term" value="F:ATPase-coupled monoatomic cation transmembrane transporter activity"/>
    <property type="evidence" value="ECO:0007669"/>
    <property type="project" value="UniProtKB-UniRule"/>
</dbReference>
<dbReference type="SUPFAM" id="SSF81653">
    <property type="entry name" value="Calcium ATPase, transduction domain A"/>
    <property type="match status" value="1"/>
</dbReference>
<dbReference type="InterPro" id="IPR023299">
    <property type="entry name" value="ATPase_P-typ_cyto_dom_N"/>
</dbReference>
<evidence type="ECO:0000256" key="14">
    <source>
        <dbReference type="SAM" id="MobiDB-lite"/>
    </source>
</evidence>
<dbReference type="InterPro" id="IPR018303">
    <property type="entry name" value="ATPase_P-typ_P_site"/>
</dbReference>
<feature type="transmembrane region" description="Helical" evidence="13">
    <location>
        <begin position="255"/>
        <end position="275"/>
    </location>
</feature>
<dbReference type="GO" id="GO:0140358">
    <property type="term" value="F:P-type transmembrane transporter activity"/>
    <property type="evidence" value="ECO:0007669"/>
    <property type="project" value="InterPro"/>
</dbReference>
<evidence type="ECO:0000256" key="6">
    <source>
        <dbReference type="ARBA" id="ARBA00022741"/>
    </source>
</evidence>
<dbReference type="SUPFAM" id="SSF81660">
    <property type="entry name" value="Metal cation-transporting ATPase, ATP-binding domain N"/>
    <property type="match status" value="1"/>
</dbReference>
<dbReference type="SUPFAM" id="SSF56784">
    <property type="entry name" value="HAD-like"/>
    <property type="match status" value="1"/>
</dbReference>
<feature type="domain" description="P5B-type ATPase N-terminal" evidence="16">
    <location>
        <begin position="54"/>
        <end position="172"/>
    </location>
</feature>
<keyword evidence="10 13" id="KW-1133">Transmembrane helix</keyword>
<feature type="transmembrane region" description="Helical" evidence="13">
    <location>
        <begin position="1054"/>
        <end position="1076"/>
    </location>
</feature>
<keyword evidence="5 13" id="KW-0479">Metal-binding</keyword>
<dbReference type="OMA" id="FSCFQYM"/>
<dbReference type="AlphaFoldDB" id="A0A914BGR7"/>
<keyword evidence="3" id="KW-0597">Phosphoprotein</keyword>
<dbReference type="SUPFAM" id="SSF81665">
    <property type="entry name" value="Calcium ATPase, transmembrane domain M"/>
    <property type="match status" value="1"/>
</dbReference>
<comment type="catalytic activity">
    <reaction evidence="12 13">
        <text>ATP + H2O = ADP + phosphate + H(+)</text>
        <dbReference type="Rhea" id="RHEA:13065"/>
        <dbReference type="ChEBI" id="CHEBI:15377"/>
        <dbReference type="ChEBI" id="CHEBI:15378"/>
        <dbReference type="ChEBI" id="CHEBI:30616"/>
        <dbReference type="ChEBI" id="CHEBI:43474"/>
        <dbReference type="ChEBI" id="CHEBI:456216"/>
    </reaction>
</comment>
<evidence type="ECO:0000256" key="10">
    <source>
        <dbReference type="ARBA" id="ARBA00022989"/>
    </source>
</evidence>
<feature type="transmembrane region" description="Helical" evidence="13">
    <location>
        <begin position="1011"/>
        <end position="1034"/>
    </location>
</feature>
<dbReference type="Gene3D" id="3.40.50.1000">
    <property type="entry name" value="HAD superfamily/HAD-like"/>
    <property type="match status" value="1"/>
</dbReference>
<dbReference type="GO" id="GO:0046872">
    <property type="term" value="F:metal ion binding"/>
    <property type="evidence" value="ECO:0007669"/>
    <property type="project" value="UniProtKB-UniRule"/>
</dbReference>
<dbReference type="RefSeq" id="XP_038075284.1">
    <property type="nucleotide sequence ID" value="XM_038219356.1"/>
</dbReference>
<feature type="transmembrane region" description="Helical" evidence="13">
    <location>
        <begin position="70"/>
        <end position="89"/>
    </location>
</feature>
<evidence type="ECO:0000256" key="11">
    <source>
        <dbReference type="ARBA" id="ARBA00023136"/>
    </source>
</evidence>
<dbReference type="EC" id="7.2.2.-" evidence="13"/>
<dbReference type="InterPro" id="IPR001757">
    <property type="entry name" value="P_typ_ATPase"/>
</dbReference>
<evidence type="ECO:0000256" key="12">
    <source>
        <dbReference type="ARBA" id="ARBA00049360"/>
    </source>
</evidence>
<evidence type="ECO:0000256" key="7">
    <source>
        <dbReference type="ARBA" id="ARBA00022840"/>
    </source>
</evidence>
<keyword evidence="9 13" id="KW-1278">Translocase</keyword>
<dbReference type="Pfam" id="PF13246">
    <property type="entry name" value="Cation_ATPase"/>
    <property type="match status" value="1"/>
</dbReference>
<dbReference type="Pfam" id="PF12409">
    <property type="entry name" value="P5-ATPase"/>
    <property type="match status" value="1"/>
</dbReference>
<dbReference type="GO" id="GO:0015203">
    <property type="term" value="F:polyamine transmembrane transporter activity"/>
    <property type="evidence" value="ECO:0007669"/>
    <property type="project" value="TreeGrafter"/>
</dbReference>
<dbReference type="GO" id="GO:0031902">
    <property type="term" value="C:late endosome membrane"/>
    <property type="evidence" value="ECO:0007669"/>
    <property type="project" value="TreeGrafter"/>
</dbReference>
<proteinExistence type="inferred from homology"/>
<evidence type="ECO:0000256" key="13">
    <source>
        <dbReference type="RuleBase" id="RU362082"/>
    </source>
</evidence>
<keyword evidence="4 13" id="KW-0812">Transmembrane</keyword>
<organism evidence="17 18">
    <name type="scientific">Patiria miniata</name>
    <name type="common">Bat star</name>
    <name type="synonym">Asterina miniata</name>
    <dbReference type="NCBI Taxonomy" id="46514"/>
    <lineage>
        <taxon>Eukaryota</taxon>
        <taxon>Metazoa</taxon>
        <taxon>Echinodermata</taxon>
        <taxon>Eleutherozoa</taxon>
        <taxon>Asterozoa</taxon>
        <taxon>Asteroidea</taxon>
        <taxon>Valvatacea</taxon>
        <taxon>Valvatida</taxon>
        <taxon>Asterinidae</taxon>
        <taxon>Patiria</taxon>
    </lineage>
</organism>
<dbReference type="FunFam" id="1.20.1110.10:FF:000023">
    <property type="entry name" value="Cation-transporting ATPase"/>
    <property type="match status" value="1"/>
</dbReference>
<comment type="similarity">
    <text evidence="2 13">Belongs to the cation transport ATPase (P-type) (TC 3.A.3) family. Type V subfamily.</text>
</comment>
<dbReference type="GeneID" id="119743037"/>
<evidence type="ECO:0000256" key="2">
    <source>
        <dbReference type="ARBA" id="ARBA00006000"/>
    </source>
</evidence>
<dbReference type="GO" id="GO:0005524">
    <property type="term" value="F:ATP binding"/>
    <property type="evidence" value="ECO:0007669"/>
    <property type="project" value="UniProtKB-UniRule"/>
</dbReference>
<evidence type="ECO:0000256" key="3">
    <source>
        <dbReference type="ARBA" id="ARBA00022553"/>
    </source>
</evidence>
<evidence type="ECO:0000313" key="17">
    <source>
        <dbReference type="EnsemblMetazoa" id="XP_038075284.1"/>
    </source>
</evidence>
<evidence type="ECO:0000256" key="4">
    <source>
        <dbReference type="ARBA" id="ARBA00022692"/>
    </source>
</evidence>
<feature type="transmembrane region" description="Helical" evidence="13">
    <location>
        <begin position="1088"/>
        <end position="1110"/>
    </location>
</feature>
<feature type="region of interest" description="Disordered" evidence="14">
    <location>
        <begin position="1"/>
        <end position="37"/>
    </location>
</feature>
<evidence type="ECO:0000259" key="16">
    <source>
        <dbReference type="Pfam" id="PF12409"/>
    </source>
</evidence>
<keyword evidence="6 13" id="KW-0547">Nucleotide-binding</keyword>
<keyword evidence="11 13" id="KW-0472">Membrane</keyword>
<dbReference type="EnsemblMetazoa" id="XM_038219356.1">
    <property type="protein sequence ID" value="XP_038075284.1"/>
    <property type="gene ID" value="LOC119743037"/>
</dbReference>
<evidence type="ECO:0000256" key="8">
    <source>
        <dbReference type="ARBA" id="ARBA00022842"/>
    </source>
</evidence>
<dbReference type="Gene3D" id="3.40.1110.10">
    <property type="entry name" value="Calcium-transporting ATPase, cytoplasmic domain N"/>
    <property type="match status" value="1"/>
</dbReference>
<feature type="transmembrane region" description="Helical" evidence="13">
    <location>
        <begin position="1130"/>
        <end position="1149"/>
    </location>
</feature>